<proteinExistence type="predicted"/>
<feature type="compositionally biased region" description="Polar residues" evidence="1">
    <location>
        <begin position="111"/>
        <end position="129"/>
    </location>
</feature>
<sequence>MMDWIHEQDSLDPYFSNDIQLLEAVLVELKSSGPENIFVSFEKGESLRNSLKGKLEAFLDRSLDWWPFQPYMSPLTPNQVSIHWKCPCGDTRSVAVPWSFGKKIADTSTIQAAQSEVESSTKPHSSASGIETPGKVSPNGNTAQARAQHGQPDPGPQISQLTVNRQSIGDPSDQLHAFLIILNTSLVGSAHCLTQTDVRGMNDQTFFAWIRKSYYSRRRLHAIWFDLSSFSHCEFFRQQFRRFDGFEYAPLLPEYPKEDEPLYHFSPKPMRPRPPMSSHEFNHRFYKESWSRIARRWRLTSSQRSRAKGLWSALGSRYVVEEKIPKRETPLEEGVLEHEDFWGFLTFLSPSVYFFFAWLFEWGHGGDLQNASVPIALSLAPLATFWGFVLSTSHGSASTRVL</sequence>
<gene>
    <name evidence="2" type="ORF">N7452_010909</name>
</gene>
<reference evidence="2" key="1">
    <citation type="submission" date="2022-12" db="EMBL/GenBank/DDBJ databases">
        <authorList>
            <person name="Petersen C."/>
        </authorList>
    </citation>
    <scope>NUCLEOTIDE SEQUENCE</scope>
    <source>
        <strain evidence="2">IBT 35673</strain>
    </source>
</reference>
<evidence type="ECO:0000313" key="3">
    <source>
        <dbReference type="Proteomes" id="UP001147695"/>
    </source>
</evidence>
<organism evidence="2 3">
    <name type="scientific">Penicillium brevicompactum</name>
    <dbReference type="NCBI Taxonomy" id="5074"/>
    <lineage>
        <taxon>Eukaryota</taxon>
        <taxon>Fungi</taxon>
        <taxon>Dikarya</taxon>
        <taxon>Ascomycota</taxon>
        <taxon>Pezizomycotina</taxon>
        <taxon>Eurotiomycetes</taxon>
        <taxon>Eurotiomycetidae</taxon>
        <taxon>Eurotiales</taxon>
        <taxon>Aspergillaceae</taxon>
        <taxon>Penicillium</taxon>
    </lineage>
</organism>
<evidence type="ECO:0000256" key="1">
    <source>
        <dbReference type="SAM" id="MobiDB-lite"/>
    </source>
</evidence>
<reference evidence="2" key="2">
    <citation type="journal article" date="2023" name="IMA Fungus">
        <title>Comparative genomic study of the Penicillium genus elucidates a diverse pangenome and 15 lateral gene transfer events.</title>
        <authorList>
            <person name="Petersen C."/>
            <person name="Sorensen T."/>
            <person name="Nielsen M.R."/>
            <person name="Sondergaard T.E."/>
            <person name="Sorensen J.L."/>
            <person name="Fitzpatrick D.A."/>
            <person name="Frisvad J.C."/>
            <person name="Nielsen K.L."/>
        </authorList>
    </citation>
    <scope>NUCLEOTIDE SEQUENCE</scope>
    <source>
        <strain evidence="2">IBT 35673</strain>
    </source>
</reference>
<name>A0A9W9Q124_PENBR</name>
<feature type="region of interest" description="Disordered" evidence="1">
    <location>
        <begin position="111"/>
        <end position="160"/>
    </location>
</feature>
<comment type="caution">
    <text evidence="2">The sequence shown here is derived from an EMBL/GenBank/DDBJ whole genome shotgun (WGS) entry which is preliminary data.</text>
</comment>
<accession>A0A9W9Q124</accession>
<dbReference type="AlphaFoldDB" id="A0A9W9Q124"/>
<dbReference type="Proteomes" id="UP001147695">
    <property type="component" value="Unassembled WGS sequence"/>
</dbReference>
<protein>
    <submittedName>
        <fullName evidence="2">Uncharacterized protein</fullName>
    </submittedName>
</protein>
<evidence type="ECO:0000313" key="2">
    <source>
        <dbReference type="EMBL" id="KAJ5322620.1"/>
    </source>
</evidence>
<dbReference type="EMBL" id="JAPZBQ010000006">
    <property type="protein sequence ID" value="KAJ5322620.1"/>
    <property type="molecule type" value="Genomic_DNA"/>
</dbReference>